<gene>
    <name evidence="1" type="ORF">RHGRI_025472</name>
</gene>
<accession>A0AAV6IPD2</accession>
<dbReference type="EMBL" id="JACTNZ010000009">
    <property type="protein sequence ID" value="KAG5530532.1"/>
    <property type="molecule type" value="Genomic_DNA"/>
</dbReference>
<dbReference type="Proteomes" id="UP000823749">
    <property type="component" value="Chromosome 9"/>
</dbReference>
<name>A0AAV6IPD2_9ERIC</name>
<proteinExistence type="predicted"/>
<dbReference type="AlphaFoldDB" id="A0AAV6IPD2"/>
<organism evidence="1 2">
    <name type="scientific">Rhododendron griersonianum</name>
    <dbReference type="NCBI Taxonomy" id="479676"/>
    <lineage>
        <taxon>Eukaryota</taxon>
        <taxon>Viridiplantae</taxon>
        <taxon>Streptophyta</taxon>
        <taxon>Embryophyta</taxon>
        <taxon>Tracheophyta</taxon>
        <taxon>Spermatophyta</taxon>
        <taxon>Magnoliopsida</taxon>
        <taxon>eudicotyledons</taxon>
        <taxon>Gunneridae</taxon>
        <taxon>Pentapetalae</taxon>
        <taxon>asterids</taxon>
        <taxon>Ericales</taxon>
        <taxon>Ericaceae</taxon>
        <taxon>Ericoideae</taxon>
        <taxon>Rhodoreae</taxon>
        <taxon>Rhododendron</taxon>
    </lineage>
</organism>
<evidence type="ECO:0000313" key="1">
    <source>
        <dbReference type="EMBL" id="KAG5530532.1"/>
    </source>
</evidence>
<reference evidence="1" key="1">
    <citation type="submission" date="2020-08" db="EMBL/GenBank/DDBJ databases">
        <title>Plant Genome Project.</title>
        <authorList>
            <person name="Zhang R.-G."/>
        </authorList>
    </citation>
    <scope>NUCLEOTIDE SEQUENCE</scope>
    <source>
        <strain evidence="1">WSP0</strain>
        <tissue evidence="1">Leaf</tissue>
    </source>
</reference>
<keyword evidence="2" id="KW-1185">Reference proteome</keyword>
<evidence type="ECO:0000313" key="2">
    <source>
        <dbReference type="Proteomes" id="UP000823749"/>
    </source>
</evidence>
<dbReference type="PANTHER" id="PTHR34222:SF43">
    <property type="entry name" value="RETROTRANSPOSON GAG DOMAIN-CONTAINING PROTEIN"/>
    <property type="match status" value="1"/>
</dbReference>
<dbReference type="PANTHER" id="PTHR34222">
    <property type="entry name" value="GAG_PRE-INTEGRS DOMAIN-CONTAINING PROTEIN"/>
    <property type="match status" value="1"/>
</dbReference>
<comment type="caution">
    <text evidence="1">The sequence shown here is derived from an EMBL/GenBank/DDBJ whole genome shotgun (WGS) entry which is preliminary data.</text>
</comment>
<protein>
    <submittedName>
        <fullName evidence="1">Uncharacterized protein</fullName>
    </submittedName>
</protein>
<sequence>MSPEIMKRYLRLRTTREIWNALAKTFYDGSDESQIFSLNQRAFSTKQMSRPLSTYYGDLIKIFQELDHCDKIVMKDPDDVVAYQKSVERLRVHIFLNGLDAEFEQLRGEILRKDPVLDLEETYAYVCQDAIRRTTLNEESNHPKSSATVAH</sequence>